<name>A0A075AUP3_ROZAC</name>
<sequence>MEKPAETKAKNTAMEHSISHIHPLQGTECDVWREAKLKEEGNKKYLRFTEFQLFGRVYEKILVRQCWEKLFVCLTKYERGTILGASGIGKSMFLLYLAYRFMQEGQKVVFSHSLQRTTVVASKREVVVRRATLEEEESAVFLFDSVRPTNCTRGYLVSTPRDDPCFNEFKKVHRSIFHYMPTWTADELDDYMSVCLPNATKDEIERYKARYHVYGGVPRTIFDYGSRYSLNEEAENMIYRLGITETMFHRGTLRSENCPYDFDMLVHLVVTDEDFTDYEHTIASEALADRLTEIAKRSEYYLETLGKAIQYGGESVLTGDLFQLYAICKIRSGGMNVRNEFTLTIKPSDVQAACSIEEDVGLSKRLYVLTASNFKGEDFKFEDILLIMTNRYDYGFKINAQSAQVVKTLIEQKGRDNVAIIFVVPFDYVFDSFKEQKIIKTERLEIIKNSSDLAEENLRINQEEDLKSEILDFVRGLPQFVLGIPGC</sequence>
<protein>
    <submittedName>
        <fullName evidence="1">Uncharacterized protein</fullName>
    </submittedName>
</protein>
<organism evidence="1 2">
    <name type="scientific">Rozella allomycis (strain CSF55)</name>
    <dbReference type="NCBI Taxonomy" id="988480"/>
    <lineage>
        <taxon>Eukaryota</taxon>
        <taxon>Fungi</taxon>
        <taxon>Fungi incertae sedis</taxon>
        <taxon>Cryptomycota</taxon>
        <taxon>Cryptomycota incertae sedis</taxon>
        <taxon>Rozella</taxon>
    </lineage>
</organism>
<keyword evidence="2" id="KW-1185">Reference proteome</keyword>
<dbReference type="HOGENOM" id="CLU_560374_0_0_1"/>
<dbReference type="InterPro" id="IPR052980">
    <property type="entry name" value="Crinkler_effector"/>
</dbReference>
<dbReference type="AlphaFoldDB" id="A0A075AUP3"/>
<dbReference type="PANTHER" id="PTHR33129:SF1">
    <property type="entry name" value="ATP-BINDING PROTEIN"/>
    <property type="match status" value="1"/>
</dbReference>
<dbReference type="PANTHER" id="PTHR33129">
    <property type="entry name" value="PROTEIN KINASE DOMAIN-CONTAINING PROTEIN-RELATED"/>
    <property type="match status" value="1"/>
</dbReference>
<accession>A0A075AUP3</accession>
<reference evidence="1 2" key="1">
    <citation type="journal article" date="2013" name="Curr. Biol.">
        <title>Shared signatures of parasitism and phylogenomics unite Cryptomycota and microsporidia.</title>
        <authorList>
            <person name="James T.Y."/>
            <person name="Pelin A."/>
            <person name="Bonen L."/>
            <person name="Ahrendt S."/>
            <person name="Sain D."/>
            <person name="Corradi N."/>
            <person name="Stajich J.E."/>
        </authorList>
    </citation>
    <scope>NUCLEOTIDE SEQUENCE [LARGE SCALE GENOMIC DNA]</scope>
    <source>
        <strain evidence="1 2">CSF55</strain>
    </source>
</reference>
<dbReference type="EMBL" id="KE561016">
    <property type="protein sequence ID" value="EPZ33978.1"/>
    <property type="molecule type" value="Genomic_DNA"/>
</dbReference>
<gene>
    <name evidence="1" type="ORF">O9G_004383</name>
</gene>
<proteinExistence type="predicted"/>
<dbReference type="Proteomes" id="UP000030755">
    <property type="component" value="Unassembled WGS sequence"/>
</dbReference>
<evidence type="ECO:0000313" key="1">
    <source>
        <dbReference type="EMBL" id="EPZ33978.1"/>
    </source>
</evidence>
<evidence type="ECO:0000313" key="2">
    <source>
        <dbReference type="Proteomes" id="UP000030755"/>
    </source>
</evidence>